<protein>
    <recommendedName>
        <fullName evidence="3">EF-hand domain-containing protein</fullName>
    </recommendedName>
</protein>
<gene>
    <name evidence="4" type="ORF">BOKJ2_LOCUS6592</name>
</gene>
<evidence type="ECO:0000256" key="1">
    <source>
        <dbReference type="ARBA" id="ARBA00022837"/>
    </source>
</evidence>
<comment type="caution">
    <text evidence="4">The sequence shown here is derived from an EMBL/GenBank/DDBJ whole genome shotgun (WGS) entry which is preliminary data.</text>
</comment>
<keyword evidence="1" id="KW-0106">Calcium</keyword>
<dbReference type="InterPro" id="IPR018247">
    <property type="entry name" value="EF_Hand_1_Ca_BS"/>
</dbReference>
<feature type="domain" description="EF-hand" evidence="3">
    <location>
        <begin position="89"/>
        <end position="124"/>
    </location>
</feature>
<feature type="domain" description="EF-hand" evidence="3">
    <location>
        <begin position="126"/>
        <end position="156"/>
    </location>
</feature>
<feature type="domain" description="EF-hand" evidence="3">
    <location>
        <begin position="54"/>
        <end position="88"/>
    </location>
</feature>
<dbReference type="Pfam" id="PF13833">
    <property type="entry name" value="EF-hand_8"/>
    <property type="match status" value="1"/>
</dbReference>
<proteinExistence type="predicted"/>
<keyword evidence="5" id="KW-1185">Reference proteome</keyword>
<feature type="domain" description="EF-hand" evidence="3">
    <location>
        <begin position="198"/>
        <end position="233"/>
    </location>
</feature>
<dbReference type="Pfam" id="PF13202">
    <property type="entry name" value="EF-hand_5"/>
    <property type="match status" value="2"/>
</dbReference>
<dbReference type="AlphaFoldDB" id="A0A811KN01"/>
<keyword evidence="2" id="KW-0732">Signal</keyword>
<dbReference type="InterPro" id="IPR002048">
    <property type="entry name" value="EF_hand_dom"/>
</dbReference>
<evidence type="ECO:0000313" key="5">
    <source>
        <dbReference type="Proteomes" id="UP000614601"/>
    </source>
</evidence>
<dbReference type="GO" id="GO:0005509">
    <property type="term" value="F:calcium ion binding"/>
    <property type="evidence" value="ECO:0007669"/>
    <property type="project" value="InterPro"/>
</dbReference>
<dbReference type="InterPro" id="IPR011992">
    <property type="entry name" value="EF-hand-dom_pair"/>
</dbReference>
<dbReference type="Pfam" id="PF13499">
    <property type="entry name" value="EF-hand_7"/>
    <property type="match status" value="1"/>
</dbReference>
<dbReference type="Proteomes" id="UP000783686">
    <property type="component" value="Unassembled WGS sequence"/>
</dbReference>
<evidence type="ECO:0000259" key="3">
    <source>
        <dbReference type="PROSITE" id="PS50222"/>
    </source>
</evidence>
<dbReference type="Gene3D" id="1.10.238.10">
    <property type="entry name" value="EF-hand"/>
    <property type="match status" value="3"/>
</dbReference>
<dbReference type="EMBL" id="CAJFDH010000003">
    <property type="protein sequence ID" value="CAD5216436.1"/>
    <property type="molecule type" value="Genomic_DNA"/>
</dbReference>
<dbReference type="PROSITE" id="PS50222">
    <property type="entry name" value="EF_HAND_2"/>
    <property type="match status" value="5"/>
</dbReference>
<feature type="signal peptide" evidence="2">
    <location>
        <begin position="1"/>
        <end position="16"/>
    </location>
</feature>
<sequence>MKAIAVGLIVLLGVSAQLPPSENAIDFDSLDSNKDNQISFAEFSKWYSANKESKPEAELRRLFQNYDTDNDSHLHIQEFVPLAYQLSRTPKKEVDNLFSHLDTDKNGILTRAELKNSKENLGPEIIEGLFLVADTNGDGQITHQEFGTIQGAFGQTPSSRKSENVGIARALIDNMDTNKDKKLSPQEVHTFVSQFNKVSPKTVATAFARLDSNHDGQLTLAELEVLPQTITDLAGFKQPKTW</sequence>
<feature type="domain" description="EF-hand" evidence="3">
    <location>
        <begin position="27"/>
        <end position="53"/>
    </location>
</feature>
<dbReference type="PROSITE" id="PS00018">
    <property type="entry name" value="EF_HAND_1"/>
    <property type="match status" value="4"/>
</dbReference>
<dbReference type="PANTHER" id="PTHR10827">
    <property type="entry name" value="RETICULOCALBIN"/>
    <property type="match status" value="1"/>
</dbReference>
<dbReference type="EMBL" id="CAJFCW020000003">
    <property type="protein sequence ID" value="CAG9105949.1"/>
    <property type="molecule type" value="Genomic_DNA"/>
</dbReference>
<name>A0A811KN01_9BILA</name>
<evidence type="ECO:0000313" key="4">
    <source>
        <dbReference type="EMBL" id="CAD5216436.1"/>
    </source>
</evidence>
<feature type="chain" id="PRO_5036408366" description="EF-hand domain-containing protein" evidence="2">
    <location>
        <begin position="17"/>
        <end position="242"/>
    </location>
</feature>
<dbReference type="OrthoDB" id="26525at2759"/>
<dbReference type="SMART" id="SM00054">
    <property type="entry name" value="EFh"/>
    <property type="match status" value="6"/>
</dbReference>
<dbReference type="Proteomes" id="UP000614601">
    <property type="component" value="Unassembled WGS sequence"/>
</dbReference>
<dbReference type="SUPFAM" id="SSF47473">
    <property type="entry name" value="EF-hand"/>
    <property type="match status" value="2"/>
</dbReference>
<reference evidence="4" key="1">
    <citation type="submission" date="2020-09" db="EMBL/GenBank/DDBJ databases">
        <authorList>
            <person name="Kikuchi T."/>
        </authorList>
    </citation>
    <scope>NUCLEOTIDE SEQUENCE</scope>
    <source>
        <strain evidence="4">SH1</strain>
    </source>
</reference>
<dbReference type="PANTHER" id="PTHR10827:SF85">
    <property type="entry name" value="CALCIUM-BINDING PROTEIN"/>
    <property type="match status" value="1"/>
</dbReference>
<accession>A0A811KN01</accession>
<evidence type="ECO:0000256" key="2">
    <source>
        <dbReference type="SAM" id="SignalP"/>
    </source>
</evidence>
<organism evidence="4 5">
    <name type="scientific">Bursaphelenchus okinawaensis</name>
    <dbReference type="NCBI Taxonomy" id="465554"/>
    <lineage>
        <taxon>Eukaryota</taxon>
        <taxon>Metazoa</taxon>
        <taxon>Ecdysozoa</taxon>
        <taxon>Nematoda</taxon>
        <taxon>Chromadorea</taxon>
        <taxon>Rhabditida</taxon>
        <taxon>Tylenchina</taxon>
        <taxon>Tylenchomorpha</taxon>
        <taxon>Aphelenchoidea</taxon>
        <taxon>Aphelenchoididae</taxon>
        <taxon>Bursaphelenchus</taxon>
    </lineage>
</organism>